<evidence type="ECO:0000313" key="4">
    <source>
        <dbReference type="Proteomes" id="UP000320443"/>
    </source>
</evidence>
<protein>
    <submittedName>
        <fullName evidence="3">Helix-turn-helix domain-containing protein</fullName>
    </submittedName>
</protein>
<gene>
    <name evidence="3" type="ORF">FNY97_05495</name>
</gene>
<proteinExistence type="predicted"/>
<dbReference type="InterPro" id="IPR041657">
    <property type="entry name" value="HTH_17"/>
</dbReference>
<organism evidence="3 4">
    <name type="scientific">Corynebacterium hiratae</name>
    <dbReference type="NCBI Taxonomy" id="3139423"/>
    <lineage>
        <taxon>Bacteria</taxon>
        <taxon>Bacillati</taxon>
        <taxon>Actinomycetota</taxon>
        <taxon>Actinomycetes</taxon>
        <taxon>Mycobacteriales</taxon>
        <taxon>Corynebacteriaceae</taxon>
        <taxon>Corynebacterium</taxon>
    </lineage>
</organism>
<evidence type="ECO:0000313" key="3">
    <source>
        <dbReference type="EMBL" id="TRX62425.1"/>
    </source>
</evidence>
<feature type="region of interest" description="Disordered" evidence="1">
    <location>
        <begin position="35"/>
        <end position="67"/>
    </location>
</feature>
<sequence length="67" mass="7692">MTTYYMTKDVADIFGIQVSDVAYWCRAGHLKAMPRTSPGQPWRIPKSEVERLAEEGLPPSRRTLERP</sequence>
<evidence type="ECO:0000259" key="2">
    <source>
        <dbReference type="Pfam" id="PF12728"/>
    </source>
</evidence>
<accession>A0A553FYX1</accession>
<dbReference type="Pfam" id="PF12728">
    <property type="entry name" value="HTH_17"/>
    <property type="match status" value="1"/>
</dbReference>
<name>A0A553FYX1_9CORY</name>
<feature type="compositionally biased region" description="Basic and acidic residues" evidence="1">
    <location>
        <begin position="45"/>
        <end position="54"/>
    </location>
</feature>
<evidence type="ECO:0000256" key="1">
    <source>
        <dbReference type="SAM" id="MobiDB-lite"/>
    </source>
</evidence>
<dbReference type="EMBL" id="VKDK01000006">
    <property type="protein sequence ID" value="TRX62425.1"/>
    <property type="molecule type" value="Genomic_DNA"/>
</dbReference>
<dbReference type="AlphaFoldDB" id="A0A553FYX1"/>
<dbReference type="RefSeq" id="WP_144013340.1">
    <property type="nucleotide sequence ID" value="NZ_VKDK01000006.1"/>
</dbReference>
<dbReference type="SUPFAM" id="SSF46955">
    <property type="entry name" value="Putative DNA-binding domain"/>
    <property type="match status" value="1"/>
</dbReference>
<keyword evidence="4" id="KW-1185">Reference proteome</keyword>
<dbReference type="Proteomes" id="UP000320443">
    <property type="component" value="Unassembled WGS sequence"/>
</dbReference>
<dbReference type="InterPro" id="IPR009061">
    <property type="entry name" value="DNA-bd_dom_put_sf"/>
</dbReference>
<reference evidence="3 4" key="1">
    <citation type="submission" date="2019-07" db="EMBL/GenBank/DDBJ databases">
        <title>Draft genome of C. aurimucosum strain 2274.</title>
        <authorList>
            <person name="Pacheco L.G.C."/>
            <person name="Aguiar E.R.G.R."/>
            <person name="Santos C.S."/>
            <person name="Rocha D.J.P.G."/>
            <person name="Sant'Anna L.O."/>
            <person name="Mattos-Guaraldi A.L."/>
            <person name="Santos L.S."/>
        </authorList>
    </citation>
    <scope>NUCLEOTIDE SEQUENCE [LARGE SCALE GENOMIC DNA]</scope>
    <source>
        <strain evidence="3 4">2274</strain>
    </source>
</reference>
<feature type="domain" description="Helix-turn-helix" evidence="2">
    <location>
        <begin position="4"/>
        <end position="55"/>
    </location>
</feature>
<comment type="caution">
    <text evidence="3">The sequence shown here is derived from an EMBL/GenBank/DDBJ whole genome shotgun (WGS) entry which is preliminary data.</text>
</comment>